<evidence type="ECO:0000256" key="3">
    <source>
        <dbReference type="ARBA" id="ARBA00023015"/>
    </source>
</evidence>
<dbReference type="InterPro" id="IPR027417">
    <property type="entry name" value="P-loop_NTPase"/>
</dbReference>
<keyword evidence="8" id="KW-1185">Reference proteome</keyword>
<dbReference type="SMART" id="SM00091">
    <property type="entry name" value="PAS"/>
    <property type="match status" value="2"/>
</dbReference>
<proteinExistence type="predicted"/>
<dbReference type="SMART" id="SM00382">
    <property type="entry name" value="AAA"/>
    <property type="match status" value="1"/>
</dbReference>
<feature type="domain" description="Sigma-54 factor interaction" evidence="5">
    <location>
        <begin position="260"/>
        <end position="488"/>
    </location>
</feature>
<dbReference type="RefSeq" id="WP_198142029.1">
    <property type="nucleotide sequence ID" value="NZ_CDRZ01000003.1"/>
</dbReference>
<dbReference type="AlphaFoldDB" id="A0A0B7MHE8"/>
<dbReference type="InterPro" id="IPR058031">
    <property type="entry name" value="AAA_lid_NorR"/>
</dbReference>
<gene>
    <name evidence="7" type="ORF">SSCH_1000012</name>
</gene>
<dbReference type="GO" id="GO:0003677">
    <property type="term" value="F:DNA binding"/>
    <property type="evidence" value="ECO:0007669"/>
    <property type="project" value="UniProtKB-KW"/>
</dbReference>
<dbReference type="SUPFAM" id="SSF55785">
    <property type="entry name" value="PYP-like sensor domain (PAS domain)"/>
    <property type="match status" value="2"/>
</dbReference>
<evidence type="ECO:0000259" key="6">
    <source>
        <dbReference type="PROSITE" id="PS50112"/>
    </source>
</evidence>
<dbReference type="InterPro" id="IPR025662">
    <property type="entry name" value="Sigma_54_int_dom_ATP-bd_1"/>
</dbReference>
<keyword evidence="2" id="KW-0067">ATP-binding</keyword>
<name>A0A0B7MHE8_9FIRM</name>
<dbReference type="GO" id="GO:0006355">
    <property type="term" value="P:regulation of DNA-templated transcription"/>
    <property type="evidence" value="ECO:0007669"/>
    <property type="project" value="InterPro"/>
</dbReference>
<dbReference type="GO" id="GO:0005524">
    <property type="term" value="F:ATP binding"/>
    <property type="evidence" value="ECO:0007669"/>
    <property type="project" value="UniProtKB-KW"/>
</dbReference>
<dbReference type="PROSITE" id="PS00675">
    <property type="entry name" value="SIGMA54_INTERACT_1"/>
    <property type="match status" value="1"/>
</dbReference>
<dbReference type="Gene3D" id="1.10.8.60">
    <property type="match status" value="1"/>
</dbReference>
<reference evidence="8" key="1">
    <citation type="submission" date="2015-01" db="EMBL/GenBank/DDBJ databases">
        <authorList>
            <person name="Manzoor Shahid"/>
            <person name="Zubair Saima"/>
        </authorList>
    </citation>
    <scope>NUCLEOTIDE SEQUENCE [LARGE SCALE GENOMIC DNA]</scope>
    <source>
        <strain evidence="8">Sp3</strain>
    </source>
</reference>
<dbReference type="PROSITE" id="PS50112">
    <property type="entry name" value="PAS"/>
    <property type="match status" value="1"/>
</dbReference>
<evidence type="ECO:0000313" key="8">
    <source>
        <dbReference type="Proteomes" id="UP000046155"/>
    </source>
</evidence>
<dbReference type="CDD" id="cd00130">
    <property type="entry name" value="PAS"/>
    <property type="match status" value="2"/>
</dbReference>
<keyword evidence="4" id="KW-0804">Transcription</keyword>
<dbReference type="Pfam" id="PF13188">
    <property type="entry name" value="PAS_8"/>
    <property type="match status" value="2"/>
</dbReference>
<dbReference type="PROSITE" id="PS00688">
    <property type="entry name" value="SIGMA54_INTERACT_3"/>
    <property type="match status" value="1"/>
</dbReference>
<accession>A0A0B7MHE8</accession>
<dbReference type="PANTHER" id="PTHR32071:SF74">
    <property type="entry name" value="TRANSCRIPTIONAL ACTIVATOR ROCR"/>
    <property type="match status" value="1"/>
</dbReference>
<evidence type="ECO:0000259" key="5">
    <source>
        <dbReference type="PROSITE" id="PS50045"/>
    </source>
</evidence>
<feature type="domain" description="PAS" evidence="6">
    <location>
        <begin position="125"/>
        <end position="173"/>
    </location>
</feature>
<organism evidence="7 8">
    <name type="scientific">Syntrophaceticus schinkii</name>
    <dbReference type="NCBI Taxonomy" id="499207"/>
    <lineage>
        <taxon>Bacteria</taxon>
        <taxon>Bacillati</taxon>
        <taxon>Bacillota</taxon>
        <taxon>Clostridia</taxon>
        <taxon>Thermoanaerobacterales</taxon>
        <taxon>Thermoanaerobacterales Family III. Incertae Sedis</taxon>
        <taxon>Syntrophaceticus</taxon>
    </lineage>
</organism>
<dbReference type="Proteomes" id="UP000046155">
    <property type="component" value="Unassembled WGS sequence"/>
</dbReference>
<dbReference type="Gene3D" id="3.30.450.20">
    <property type="entry name" value="PAS domain"/>
    <property type="match status" value="2"/>
</dbReference>
<dbReference type="InterPro" id="IPR025944">
    <property type="entry name" value="Sigma_54_int_dom_CS"/>
</dbReference>
<evidence type="ECO:0000256" key="4">
    <source>
        <dbReference type="ARBA" id="ARBA00023163"/>
    </source>
</evidence>
<dbReference type="InterPro" id="IPR035965">
    <property type="entry name" value="PAS-like_dom_sf"/>
</dbReference>
<keyword evidence="1" id="KW-0547">Nucleotide-binding</keyword>
<dbReference type="PROSITE" id="PS50045">
    <property type="entry name" value="SIGMA54_INTERACT_4"/>
    <property type="match status" value="1"/>
</dbReference>
<dbReference type="FunFam" id="3.40.50.300:FF:000006">
    <property type="entry name" value="DNA-binding transcriptional regulator NtrC"/>
    <property type="match status" value="1"/>
</dbReference>
<evidence type="ECO:0000313" key="7">
    <source>
        <dbReference type="EMBL" id="CEO87376.1"/>
    </source>
</evidence>
<dbReference type="SUPFAM" id="SSF52540">
    <property type="entry name" value="P-loop containing nucleoside triphosphate hydrolases"/>
    <property type="match status" value="1"/>
</dbReference>
<dbReference type="Pfam" id="PF25601">
    <property type="entry name" value="AAA_lid_14"/>
    <property type="match status" value="1"/>
</dbReference>
<dbReference type="PANTHER" id="PTHR32071">
    <property type="entry name" value="TRANSCRIPTIONAL REGULATORY PROTEIN"/>
    <property type="match status" value="1"/>
</dbReference>
<protein>
    <submittedName>
        <fullName evidence="7">Transcriptional regulator containing PAS, AAA-type ATPase, and DNA-binding domains</fullName>
    </submittedName>
</protein>
<keyword evidence="7" id="KW-0238">DNA-binding</keyword>
<dbReference type="InterPro" id="IPR003593">
    <property type="entry name" value="AAA+_ATPase"/>
</dbReference>
<dbReference type="InterPro" id="IPR002078">
    <property type="entry name" value="Sigma_54_int"/>
</dbReference>
<dbReference type="EMBL" id="CDRZ01000003">
    <property type="protein sequence ID" value="CEO87376.1"/>
    <property type="molecule type" value="Genomic_DNA"/>
</dbReference>
<keyword evidence="3" id="KW-0805">Transcription regulation</keyword>
<dbReference type="CDD" id="cd00009">
    <property type="entry name" value="AAA"/>
    <property type="match status" value="1"/>
</dbReference>
<evidence type="ECO:0000256" key="1">
    <source>
        <dbReference type="ARBA" id="ARBA00022741"/>
    </source>
</evidence>
<sequence>MKNIQLETNNGGRYVKEELSMCFHLFADNSPDGMIITNSDDTILYINPSAQRLLNYHEDGNGSLSSFIPTDDVKTYWDKPTTINYNRKTLYVSVKTANLKDSPLYLWYISDNTLYKQQANELYCLKTILDCVDEGIVMSDQENKITLYNKSYADHEGLSQDEVVGKHLDEVYDSNVHATALKTGLPITDIYKTYSTRNGIEQEGMGKTYPVIKNNEVIAVFSVVKNVSVVRSLLQKAVELQEKLTNKMEPNGTKYTFESIIGESEVMVNTIKKARVVAMSPSPILIYGETGTGKELFAQSIHNSGPYADQPFVAINCAAVPESLFESILFGTVKGSFTGAQNLQGVFEQAGNGTLFLDEINSMPMAMQAKLLRALQEKVVRRVGATYEIPVKCRIITSSNEEPEACVEKGTLRRDIYYRLALLRINIPPLREREKDVEVLAEYFLKKKSRLYGKKNIKLSTEFSNYLYQRPWPGNVRELEHTLESCVAMIEDGEELQLCHLPSHLKRTKIIHNRYQTTSTNNDLLNNIQATTLAAALREVEKKSYT</sequence>
<dbReference type="Pfam" id="PF00158">
    <property type="entry name" value="Sigma54_activat"/>
    <property type="match status" value="1"/>
</dbReference>
<dbReference type="Gene3D" id="3.40.50.300">
    <property type="entry name" value="P-loop containing nucleotide triphosphate hydrolases"/>
    <property type="match status" value="1"/>
</dbReference>
<evidence type="ECO:0000256" key="2">
    <source>
        <dbReference type="ARBA" id="ARBA00022840"/>
    </source>
</evidence>
<dbReference type="InterPro" id="IPR000014">
    <property type="entry name" value="PAS"/>
</dbReference>
<dbReference type="NCBIfam" id="TIGR00229">
    <property type="entry name" value="sensory_box"/>
    <property type="match status" value="1"/>
</dbReference>